<dbReference type="Proteomes" id="UP000319502">
    <property type="component" value="Unassembled WGS sequence"/>
</dbReference>
<evidence type="ECO:0000313" key="2">
    <source>
        <dbReference type="EMBL" id="TVO58585.1"/>
    </source>
</evidence>
<dbReference type="AlphaFoldDB" id="A0A557R093"/>
<keyword evidence="3" id="KW-1185">Reference proteome</keyword>
<evidence type="ECO:0000313" key="3">
    <source>
        <dbReference type="Proteomes" id="UP000319502"/>
    </source>
</evidence>
<evidence type="ECO:0000259" key="1">
    <source>
        <dbReference type="Pfam" id="PF00571"/>
    </source>
</evidence>
<accession>A0A557R093</accession>
<dbReference type="Gene3D" id="3.10.580.10">
    <property type="entry name" value="CBS-domain"/>
    <property type="match status" value="1"/>
</dbReference>
<reference evidence="2 3" key="1">
    <citation type="submission" date="2019-07" db="EMBL/GenBank/DDBJ databases">
        <title>The pathways for chlorine oxyanion respiration interact through the shared metabolite chlorate.</title>
        <authorList>
            <person name="Barnum T.P."/>
            <person name="Cheng Y."/>
            <person name="Hill K.A."/>
            <person name="Lucas L.N."/>
            <person name="Carlson H.K."/>
            <person name="Coates J.D."/>
        </authorList>
    </citation>
    <scope>NUCLEOTIDE SEQUENCE [LARGE SCALE GENOMIC DNA]</scope>
    <source>
        <strain evidence="2 3">SFB-3</strain>
    </source>
</reference>
<protein>
    <submittedName>
        <fullName evidence="2">CBS domain-containing protein</fullName>
    </submittedName>
</protein>
<dbReference type="OrthoDB" id="5295117at2"/>
<dbReference type="EMBL" id="VMNK01000003">
    <property type="protein sequence ID" value="TVO58585.1"/>
    <property type="molecule type" value="Genomic_DNA"/>
</dbReference>
<dbReference type="SUPFAM" id="SSF54631">
    <property type="entry name" value="CBS-domain pair"/>
    <property type="match status" value="1"/>
</dbReference>
<comment type="caution">
    <text evidence="2">The sequence shown here is derived from an EMBL/GenBank/DDBJ whole genome shotgun (WGS) entry which is preliminary data.</text>
</comment>
<proteinExistence type="predicted"/>
<dbReference type="RefSeq" id="WP_144308121.1">
    <property type="nucleotide sequence ID" value="NZ_VMNK01000003.1"/>
</dbReference>
<dbReference type="InterPro" id="IPR046342">
    <property type="entry name" value="CBS_dom_sf"/>
</dbReference>
<name>A0A557R093_9RHOO</name>
<dbReference type="Pfam" id="PF00571">
    <property type="entry name" value="CBS"/>
    <property type="match status" value="1"/>
</dbReference>
<organism evidence="2 3">
    <name type="scientific">Denitromonas halophila</name>
    <dbReference type="NCBI Taxonomy" id="1629404"/>
    <lineage>
        <taxon>Bacteria</taxon>
        <taxon>Pseudomonadati</taxon>
        <taxon>Pseudomonadota</taxon>
        <taxon>Betaproteobacteria</taxon>
        <taxon>Rhodocyclales</taxon>
        <taxon>Zoogloeaceae</taxon>
        <taxon>Denitromonas</taxon>
    </lineage>
</organism>
<dbReference type="InterPro" id="IPR000644">
    <property type="entry name" value="CBS_dom"/>
</dbReference>
<gene>
    <name evidence="2" type="ORF">FHP91_02660</name>
</gene>
<feature type="domain" description="CBS" evidence="1">
    <location>
        <begin position="48"/>
        <end position="91"/>
    </location>
</feature>
<sequence>MQREHYTPLNLVPIVADSCAVEDAAYARKVTADSPAVDVMTDLRLVAAATIGPDLPLPAATQSMIQRGVRSLFVVDDTHAMLGLLCADQVLGEAPVKIATARGIPQAELTARDLMVAADRVEAVDMDDVMRSEVGHIAATLKRSGRHHLLVVQRDAAGKASVRGVFSATQIARQLGISMPSGTIAQTFADIEAALVA</sequence>